<dbReference type="SUPFAM" id="SSF51445">
    <property type="entry name" value="(Trans)glycosidases"/>
    <property type="match status" value="1"/>
</dbReference>
<evidence type="ECO:0000259" key="18">
    <source>
        <dbReference type="SMART" id="SM00768"/>
    </source>
</evidence>
<protein>
    <recommendedName>
        <fullName evidence="4">glucan endo-1,3-beta-D-glucosidase</fullName>
        <ecNumber evidence="4">3.2.1.39</ecNumber>
    </recommendedName>
</protein>
<feature type="transmembrane region" description="Helical" evidence="17">
    <location>
        <begin position="129"/>
        <end position="148"/>
    </location>
</feature>
<evidence type="ECO:0000256" key="3">
    <source>
        <dbReference type="ARBA" id="ARBA00008773"/>
    </source>
</evidence>
<evidence type="ECO:0000256" key="12">
    <source>
        <dbReference type="ARBA" id="ARBA00023180"/>
    </source>
</evidence>
<dbReference type="PROSITE" id="PS00587">
    <property type="entry name" value="GLYCOSYL_HYDROL_F17"/>
    <property type="match status" value="1"/>
</dbReference>
<dbReference type="GO" id="GO:0042973">
    <property type="term" value="F:glucan endo-1,3-beta-D-glucosidase activity"/>
    <property type="evidence" value="ECO:0007669"/>
    <property type="project" value="UniProtKB-EC"/>
</dbReference>
<evidence type="ECO:0000256" key="16">
    <source>
        <dbReference type="RuleBase" id="RU004336"/>
    </source>
</evidence>
<keyword evidence="10 17" id="KW-0472">Membrane</keyword>
<dbReference type="EC" id="3.2.1.39" evidence="4"/>
<keyword evidence="17" id="KW-1133">Transmembrane helix</keyword>
<sequence length="613" mass="67252">MAQSQLQALNTNPITADRRSALYSLISYQIDKRHHVSVKPEQFCCSHPGSILSISLPFPSFSFSFLTCFALLSLSLIPQLLLTQVAATCKDMLELPVFARFASPVPFNLPVLAVTGLEQRKPKLGRKNMGWITVTIGIVCLFTLLWSVNGIGVNWGTQTSHPLPPDTVVRMLRENGIQKVKLFDADYGILKALGKTGIEVMVGIPNDMLASVGGSMKAADKWVAKNVSEHISSNNVNIRYVAVGNEPFLETYNGSYLHITLPALSNIQSALIKAGIGSQVKVTVPLNADVYASSNTYPSGGDFRTDIFDPMLKIVKFLNDSNSPFTVNIYPFISLYTDSNFPVEYAFFDGNATPLNDGGTLYYNMFDANLDTLAHALQKNGFGNLPIIVGEIGWPTDGDRNANIEYARRFNQGFMSHISGGKGTPMRPVPIDAYLFSLIDEDEKSIDPGNFERHWGIFYFDGQVKYPLNLGTTNSGALIPAKGVQYLEKKWCVMKLSAPLDDPQVAQSVSYACGRADCTSLGYGTSCGNLDARGNISYAFNSYFQKNNQLEEACKFPNVSVITKTDPTPTVGNCKFPIMIQPYYESAGRRFGCGQMPFPLVSVLLLLLAVVQL</sequence>
<keyword evidence="17" id="KW-0812">Transmembrane</keyword>
<evidence type="ECO:0000256" key="13">
    <source>
        <dbReference type="ARBA" id="ARBA00023288"/>
    </source>
</evidence>
<evidence type="ECO:0000256" key="6">
    <source>
        <dbReference type="ARBA" id="ARBA00022622"/>
    </source>
</evidence>
<keyword evidence="6" id="KW-0336">GPI-anchor</keyword>
<keyword evidence="12" id="KW-0325">Glycoprotein</keyword>
<keyword evidence="13" id="KW-0449">Lipoprotein</keyword>
<proteinExistence type="inferred from homology"/>
<dbReference type="InterPro" id="IPR017853">
    <property type="entry name" value="GH"/>
</dbReference>
<dbReference type="InterPro" id="IPR044965">
    <property type="entry name" value="Glyco_hydro_17_plant"/>
</dbReference>
<evidence type="ECO:0000256" key="1">
    <source>
        <dbReference type="ARBA" id="ARBA00000382"/>
    </source>
</evidence>
<evidence type="ECO:0000256" key="2">
    <source>
        <dbReference type="ARBA" id="ARBA00004609"/>
    </source>
</evidence>
<dbReference type="Pfam" id="PF00332">
    <property type="entry name" value="Glyco_hydro_17"/>
    <property type="match status" value="1"/>
</dbReference>
<comment type="caution">
    <text evidence="19">The sequence shown here is derived from an EMBL/GenBank/DDBJ whole genome shotgun (WGS) entry which is preliminary data.</text>
</comment>
<reference evidence="20" key="1">
    <citation type="journal article" date="2019" name="Plant Biotechnol. J.">
        <title>Genome sequencing of the Australian wild diploid species Gossypium australe highlights disease resistance and delayed gland morphogenesis.</title>
        <authorList>
            <person name="Cai Y."/>
            <person name="Cai X."/>
            <person name="Wang Q."/>
            <person name="Wang P."/>
            <person name="Zhang Y."/>
            <person name="Cai C."/>
            <person name="Xu Y."/>
            <person name="Wang K."/>
            <person name="Zhou Z."/>
            <person name="Wang C."/>
            <person name="Geng S."/>
            <person name="Li B."/>
            <person name="Dong Q."/>
            <person name="Hou Y."/>
            <person name="Wang H."/>
            <person name="Ai P."/>
            <person name="Liu Z."/>
            <person name="Yi F."/>
            <person name="Sun M."/>
            <person name="An G."/>
            <person name="Cheng J."/>
            <person name="Zhang Y."/>
            <person name="Shi Q."/>
            <person name="Xie Y."/>
            <person name="Shi X."/>
            <person name="Chang Y."/>
            <person name="Huang F."/>
            <person name="Chen Y."/>
            <person name="Hong S."/>
            <person name="Mi L."/>
            <person name="Sun Q."/>
            <person name="Zhang L."/>
            <person name="Zhou B."/>
            <person name="Peng R."/>
            <person name="Zhang X."/>
            <person name="Liu F."/>
        </authorList>
    </citation>
    <scope>NUCLEOTIDE SEQUENCE [LARGE SCALE GENOMIC DNA]</scope>
    <source>
        <strain evidence="20">cv. PA1801</strain>
    </source>
</reference>
<evidence type="ECO:0000256" key="10">
    <source>
        <dbReference type="ARBA" id="ARBA00023136"/>
    </source>
</evidence>
<evidence type="ECO:0000256" key="11">
    <source>
        <dbReference type="ARBA" id="ARBA00023157"/>
    </source>
</evidence>
<comment type="catalytic activity">
    <reaction evidence="1">
        <text>Hydrolysis of (1-&gt;3)-beta-D-glucosidic linkages in (1-&gt;3)-beta-D-glucans.</text>
        <dbReference type="EC" id="3.2.1.39"/>
    </reaction>
</comment>
<gene>
    <name evidence="19" type="ORF">EPI10_016534</name>
</gene>
<dbReference type="EMBL" id="SMMG02000006">
    <property type="protein sequence ID" value="KAA3470856.1"/>
    <property type="molecule type" value="Genomic_DNA"/>
</dbReference>
<keyword evidence="5" id="KW-1003">Cell membrane</keyword>
<keyword evidence="7" id="KW-0732">Signal</keyword>
<evidence type="ECO:0000313" key="19">
    <source>
        <dbReference type="EMBL" id="KAA3470856.1"/>
    </source>
</evidence>
<dbReference type="PANTHER" id="PTHR32227">
    <property type="entry name" value="GLUCAN ENDO-1,3-BETA-GLUCOSIDASE BG1-RELATED-RELATED"/>
    <property type="match status" value="1"/>
</dbReference>
<evidence type="ECO:0000256" key="7">
    <source>
        <dbReference type="ARBA" id="ARBA00022729"/>
    </source>
</evidence>
<evidence type="ECO:0000256" key="5">
    <source>
        <dbReference type="ARBA" id="ARBA00022475"/>
    </source>
</evidence>
<dbReference type="Proteomes" id="UP000325315">
    <property type="component" value="Unassembled WGS sequence"/>
</dbReference>
<dbReference type="OrthoDB" id="1293114at2759"/>
<evidence type="ECO:0000256" key="4">
    <source>
        <dbReference type="ARBA" id="ARBA00012780"/>
    </source>
</evidence>
<dbReference type="FunFam" id="1.20.58.1040:FF:000002">
    <property type="entry name" value="Glucan endo-1,3-beta-glucosidase 8"/>
    <property type="match status" value="1"/>
</dbReference>
<evidence type="ECO:0000313" key="20">
    <source>
        <dbReference type="Proteomes" id="UP000325315"/>
    </source>
</evidence>
<keyword evidence="11" id="KW-1015">Disulfide bond</keyword>
<dbReference type="FunFam" id="3.20.20.80:FF:000008">
    <property type="entry name" value="Glucan endo-1,3-beta-glucosidase 5"/>
    <property type="match status" value="1"/>
</dbReference>
<dbReference type="Gene3D" id="1.20.58.1040">
    <property type="match status" value="1"/>
</dbReference>
<dbReference type="AlphaFoldDB" id="A0A5B6VNZ9"/>
<feature type="domain" description="X8" evidence="18">
    <location>
        <begin position="490"/>
        <end position="576"/>
    </location>
</feature>
<evidence type="ECO:0000256" key="17">
    <source>
        <dbReference type="SAM" id="Phobius"/>
    </source>
</evidence>
<keyword evidence="8 16" id="KW-0378">Hydrolase</keyword>
<comment type="subcellular location">
    <subcellularLocation>
        <location evidence="2">Cell membrane</location>
        <topology evidence="2">Lipid-anchor</topology>
        <topology evidence="2">GPI-anchor</topology>
    </subcellularLocation>
</comment>
<dbReference type="Gene3D" id="3.20.20.80">
    <property type="entry name" value="Glycosidases"/>
    <property type="match status" value="1"/>
</dbReference>
<dbReference type="InterPro" id="IPR012946">
    <property type="entry name" value="X8"/>
</dbReference>
<keyword evidence="9" id="KW-0611">Plant defense</keyword>
<dbReference type="Pfam" id="PF07983">
    <property type="entry name" value="X8"/>
    <property type="match status" value="1"/>
</dbReference>
<dbReference type="GO" id="GO:0005886">
    <property type="term" value="C:plasma membrane"/>
    <property type="evidence" value="ECO:0007669"/>
    <property type="project" value="UniProtKB-SubCell"/>
</dbReference>
<evidence type="ECO:0000256" key="8">
    <source>
        <dbReference type="ARBA" id="ARBA00022801"/>
    </source>
</evidence>
<evidence type="ECO:0000256" key="14">
    <source>
        <dbReference type="ARBA" id="ARBA00023295"/>
    </source>
</evidence>
<evidence type="ECO:0000256" key="9">
    <source>
        <dbReference type="ARBA" id="ARBA00022821"/>
    </source>
</evidence>
<dbReference type="InterPro" id="IPR000490">
    <property type="entry name" value="Glyco_hydro_17"/>
</dbReference>
<dbReference type="GO" id="GO:0005975">
    <property type="term" value="P:carbohydrate metabolic process"/>
    <property type="evidence" value="ECO:0007669"/>
    <property type="project" value="InterPro"/>
</dbReference>
<dbReference type="GO" id="GO:0098552">
    <property type="term" value="C:side of membrane"/>
    <property type="evidence" value="ECO:0007669"/>
    <property type="project" value="UniProtKB-KW"/>
</dbReference>
<feature type="transmembrane region" description="Helical" evidence="17">
    <location>
        <begin position="56"/>
        <end position="77"/>
    </location>
</feature>
<organism evidence="19 20">
    <name type="scientific">Gossypium australe</name>
    <dbReference type="NCBI Taxonomy" id="47621"/>
    <lineage>
        <taxon>Eukaryota</taxon>
        <taxon>Viridiplantae</taxon>
        <taxon>Streptophyta</taxon>
        <taxon>Embryophyta</taxon>
        <taxon>Tracheophyta</taxon>
        <taxon>Spermatophyta</taxon>
        <taxon>Magnoliopsida</taxon>
        <taxon>eudicotyledons</taxon>
        <taxon>Gunneridae</taxon>
        <taxon>Pentapetalae</taxon>
        <taxon>rosids</taxon>
        <taxon>malvids</taxon>
        <taxon>Malvales</taxon>
        <taxon>Malvaceae</taxon>
        <taxon>Malvoideae</taxon>
        <taxon>Gossypium</taxon>
    </lineage>
</organism>
<keyword evidence="20" id="KW-1185">Reference proteome</keyword>
<accession>A0A5B6VNZ9</accession>
<dbReference type="SMART" id="SM00768">
    <property type="entry name" value="X8"/>
    <property type="match status" value="1"/>
</dbReference>
<comment type="similarity">
    <text evidence="3 15">Belongs to the glycosyl hydrolase 17 family.</text>
</comment>
<evidence type="ECO:0000256" key="15">
    <source>
        <dbReference type="RuleBase" id="RU004335"/>
    </source>
</evidence>
<dbReference type="GO" id="GO:0006952">
    <property type="term" value="P:defense response"/>
    <property type="evidence" value="ECO:0007669"/>
    <property type="project" value="UniProtKB-KW"/>
</dbReference>
<keyword evidence="14 16" id="KW-0326">Glycosidase</keyword>
<name>A0A5B6VNZ9_9ROSI</name>